<organism evidence="4 5">
    <name type="scientific">Roseibium aggregatum</name>
    <dbReference type="NCBI Taxonomy" id="187304"/>
    <lineage>
        <taxon>Bacteria</taxon>
        <taxon>Pseudomonadati</taxon>
        <taxon>Pseudomonadota</taxon>
        <taxon>Alphaproteobacteria</taxon>
        <taxon>Hyphomicrobiales</taxon>
        <taxon>Stappiaceae</taxon>
        <taxon>Roseibium</taxon>
    </lineage>
</organism>
<dbReference type="CDD" id="cd04623">
    <property type="entry name" value="CBS_pair_bac_euk"/>
    <property type="match status" value="1"/>
</dbReference>
<proteinExistence type="predicted"/>
<dbReference type="EC" id="1.1.1.205" evidence="4"/>
<dbReference type="InterPro" id="IPR000644">
    <property type="entry name" value="CBS_dom"/>
</dbReference>
<reference evidence="5" key="1">
    <citation type="submission" date="2015-07" db="EMBL/GenBank/DDBJ databases">
        <authorList>
            <person name="Rodrigo-Torres Lidia"/>
            <person name="Arahal R.David."/>
        </authorList>
    </citation>
    <scope>NUCLEOTIDE SEQUENCE [LARGE SCALE GENOMIC DNA]</scope>
    <source>
        <strain evidence="5">CECT 4801</strain>
    </source>
</reference>
<evidence type="ECO:0000256" key="1">
    <source>
        <dbReference type="ARBA" id="ARBA00023122"/>
    </source>
</evidence>
<dbReference type="GO" id="GO:0003938">
    <property type="term" value="F:IMP dehydrogenase activity"/>
    <property type="evidence" value="ECO:0007669"/>
    <property type="project" value="UniProtKB-EC"/>
</dbReference>
<dbReference type="SMART" id="SM00116">
    <property type="entry name" value="CBS"/>
    <property type="match status" value="2"/>
</dbReference>
<evidence type="ECO:0000313" key="5">
    <source>
        <dbReference type="Proteomes" id="UP000048926"/>
    </source>
</evidence>
<dbReference type="Proteomes" id="UP000048926">
    <property type="component" value="Unassembled WGS sequence"/>
</dbReference>
<feature type="domain" description="CBS" evidence="3">
    <location>
        <begin position="6"/>
        <end position="68"/>
    </location>
</feature>
<dbReference type="STRING" id="187304.B0E33_24155"/>
<keyword evidence="1 2" id="KW-0129">CBS domain</keyword>
<dbReference type="OrthoDB" id="9807125at2"/>
<dbReference type="RefSeq" id="WP_055654829.1">
    <property type="nucleotide sequence ID" value="NZ_CXST01000001.1"/>
</dbReference>
<protein>
    <submittedName>
        <fullName evidence="4">Inosine-5'-monophosphate dehydrogenase</fullName>
        <ecNumber evidence="4">1.1.1.205</ecNumber>
    </submittedName>
</protein>
<evidence type="ECO:0000313" key="4">
    <source>
        <dbReference type="EMBL" id="CTQ42772.1"/>
    </source>
</evidence>
<gene>
    <name evidence="4" type="primary">guaB_2</name>
    <name evidence="4" type="ORF">LAL4801_01208</name>
</gene>
<dbReference type="EMBL" id="CXST01000001">
    <property type="protein sequence ID" value="CTQ42772.1"/>
    <property type="molecule type" value="Genomic_DNA"/>
</dbReference>
<dbReference type="Gene3D" id="3.10.580.10">
    <property type="entry name" value="CBS-domain"/>
    <property type="match status" value="1"/>
</dbReference>
<dbReference type="InterPro" id="IPR051257">
    <property type="entry name" value="Diverse_CBS-Domain"/>
</dbReference>
<feature type="domain" description="CBS" evidence="3">
    <location>
        <begin position="76"/>
        <end position="131"/>
    </location>
</feature>
<dbReference type="AlphaFoldDB" id="A0A0M6XZP3"/>
<keyword evidence="4" id="KW-0560">Oxidoreductase</keyword>
<keyword evidence="5" id="KW-1185">Reference proteome</keyword>
<accession>A0A0M6XZP3</accession>
<name>A0A0M6XZP3_9HYPH</name>
<dbReference type="Pfam" id="PF00571">
    <property type="entry name" value="CBS"/>
    <property type="match status" value="2"/>
</dbReference>
<dbReference type="InterPro" id="IPR046342">
    <property type="entry name" value="CBS_dom_sf"/>
</dbReference>
<dbReference type="SUPFAM" id="SSF54631">
    <property type="entry name" value="CBS-domain pair"/>
    <property type="match status" value="1"/>
</dbReference>
<dbReference type="PANTHER" id="PTHR43080:SF2">
    <property type="entry name" value="CBS DOMAIN-CONTAINING PROTEIN"/>
    <property type="match status" value="1"/>
</dbReference>
<evidence type="ECO:0000256" key="2">
    <source>
        <dbReference type="PROSITE-ProRule" id="PRU00703"/>
    </source>
</evidence>
<evidence type="ECO:0000259" key="3">
    <source>
        <dbReference type="PROSITE" id="PS51371"/>
    </source>
</evidence>
<dbReference type="PANTHER" id="PTHR43080">
    <property type="entry name" value="CBS DOMAIN-CONTAINING PROTEIN CBSX3, MITOCHONDRIAL"/>
    <property type="match status" value="1"/>
</dbReference>
<dbReference type="InterPro" id="IPR044725">
    <property type="entry name" value="CBSX3_CBS_dom"/>
</dbReference>
<sequence length="143" mass="15328">MTVAAILSGKGHDIITARSDALLSEICETLAKHKIGAVVVSDKEGAVDGIVSERDIVRVVGTQGVSALKTPVSSVMTKNVVTCSEENNINEVMARMTQGRFRHMPVVKDGKLTGVISIGDVVKFKIAQVELEAEQMRSYITMA</sequence>
<dbReference type="PROSITE" id="PS51371">
    <property type="entry name" value="CBS"/>
    <property type="match status" value="2"/>
</dbReference>